<keyword evidence="12" id="KW-1185">Reference proteome</keyword>
<dbReference type="GO" id="GO:0007165">
    <property type="term" value="P:signal transduction"/>
    <property type="evidence" value="ECO:0007669"/>
    <property type="project" value="UniProtKB-KW"/>
</dbReference>
<keyword evidence="2" id="KW-1003">Cell membrane</keyword>
<feature type="domain" description="T-SNARE coiled-coil homology" evidence="9">
    <location>
        <begin position="603"/>
        <end position="665"/>
    </location>
</feature>
<keyword evidence="7" id="KW-0472">Membrane</keyword>
<dbReference type="Proteomes" id="UP000018542">
    <property type="component" value="Chromosome"/>
</dbReference>
<dbReference type="InterPro" id="IPR003660">
    <property type="entry name" value="HAMP_dom"/>
</dbReference>
<feature type="coiled-coil region" evidence="6">
    <location>
        <begin position="405"/>
        <end position="432"/>
    </location>
</feature>
<feature type="domain" description="HAMP" evidence="10">
    <location>
        <begin position="357"/>
        <end position="410"/>
    </location>
</feature>
<accession>V5SER4</accession>
<dbReference type="GO" id="GO:0005886">
    <property type="term" value="C:plasma membrane"/>
    <property type="evidence" value="ECO:0007669"/>
    <property type="project" value="UniProtKB-SubCell"/>
</dbReference>
<keyword evidence="7" id="KW-0812">Transmembrane</keyword>
<dbReference type="Pfam" id="PF00672">
    <property type="entry name" value="HAMP"/>
    <property type="match status" value="1"/>
</dbReference>
<dbReference type="PANTHER" id="PTHR32089:SF112">
    <property type="entry name" value="LYSOZYME-LIKE PROTEIN-RELATED"/>
    <property type="match status" value="1"/>
</dbReference>
<dbReference type="PROSITE" id="PS50885">
    <property type="entry name" value="HAMP"/>
    <property type="match status" value="1"/>
</dbReference>
<dbReference type="CDD" id="cd06225">
    <property type="entry name" value="HAMP"/>
    <property type="match status" value="1"/>
</dbReference>
<dbReference type="Gene3D" id="1.10.287.950">
    <property type="entry name" value="Methyl-accepting chemotaxis protein"/>
    <property type="match status" value="1"/>
</dbReference>
<evidence type="ECO:0000256" key="4">
    <source>
        <dbReference type="ARBA" id="ARBA00029447"/>
    </source>
</evidence>
<dbReference type="EMBL" id="CP006912">
    <property type="protein sequence ID" value="AHB49351.1"/>
    <property type="molecule type" value="Genomic_DNA"/>
</dbReference>
<dbReference type="SUPFAM" id="SSF58104">
    <property type="entry name" value="Methyl-accepting chemotaxis protein (MCP) signaling domain"/>
    <property type="match status" value="1"/>
</dbReference>
<feature type="transmembrane region" description="Helical" evidence="7">
    <location>
        <begin position="338"/>
        <end position="360"/>
    </location>
</feature>
<organism evidence="11 12">
    <name type="scientific">Hyphomicrobium nitrativorans NL23</name>
    <dbReference type="NCBI Taxonomy" id="1029756"/>
    <lineage>
        <taxon>Bacteria</taxon>
        <taxon>Pseudomonadati</taxon>
        <taxon>Pseudomonadota</taxon>
        <taxon>Alphaproteobacteria</taxon>
        <taxon>Hyphomicrobiales</taxon>
        <taxon>Hyphomicrobiaceae</taxon>
        <taxon>Hyphomicrobium</taxon>
    </lineage>
</organism>
<dbReference type="RefSeq" id="WP_023788226.1">
    <property type="nucleotide sequence ID" value="NC_022997.1"/>
</dbReference>
<reference evidence="11 12" key="1">
    <citation type="journal article" date="2014" name="Genome Announc.">
        <title>Complete Genome Sequence of Hyphomicrobium nitrativorans Strain NL23, a Denitrifying Bacterium Isolated from Biofilm of a Methanol-Fed Denitrification System Treating Seawater at the Montreal Biodome.</title>
        <authorList>
            <person name="Martineau C."/>
            <person name="Villeneuve C."/>
            <person name="Mauffrey F."/>
            <person name="Villemur R."/>
        </authorList>
    </citation>
    <scope>NUCLEOTIDE SEQUENCE [LARGE SCALE GENOMIC DNA]</scope>
    <source>
        <strain evidence="11">NL23</strain>
    </source>
</reference>
<dbReference type="Gene3D" id="6.10.340.10">
    <property type="match status" value="1"/>
</dbReference>
<evidence type="ECO:0000259" key="10">
    <source>
        <dbReference type="PROSITE" id="PS50885"/>
    </source>
</evidence>
<dbReference type="AlphaFoldDB" id="V5SER4"/>
<dbReference type="PROSITE" id="PS50111">
    <property type="entry name" value="CHEMOTAXIS_TRANSDUC_2"/>
    <property type="match status" value="1"/>
</dbReference>
<gene>
    <name evidence="11" type="ORF">W911_14565</name>
</gene>
<evidence type="ECO:0000256" key="3">
    <source>
        <dbReference type="ARBA" id="ARBA00023224"/>
    </source>
</evidence>
<feature type="transmembrane region" description="Helical" evidence="7">
    <location>
        <begin position="20"/>
        <end position="45"/>
    </location>
</feature>
<feature type="domain" description="Methyl-accepting transducer" evidence="8">
    <location>
        <begin position="444"/>
        <end position="687"/>
    </location>
</feature>
<dbReference type="OrthoDB" id="9814362at2"/>
<dbReference type="SMART" id="SM00304">
    <property type="entry name" value="HAMP"/>
    <property type="match status" value="1"/>
</dbReference>
<evidence type="ECO:0000259" key="8">
    <source>
        <dbReference type="PROSITE" id="PS50111"/>
    </source>
</evidence>
<name>V5SER4_9HYPH</name>
<protein>
    <submittedName>
        <fullName evidence="11">Methyl-accepting chemotaxis protein</fullName>
    </submittedName>
</protein>
<keyword evidence="2" id="KW-0997">Cell inner membrane</keyword>
<comment type="similarity">
    <text evidence="4">Belongs to the methyl-accepting chemotaxis (MCP) protein family.</text>
</comment>
<evidence type="ECO:0000259" key="9">
    <source>
        <dbReference type="PROSITE" id="PS50192"/>
    </source>
</evidence>
<evidence type="ECO:0000256" key="1">
    <source>
        <dbReference type="ARBA" id="ARBA00004429"/>
    </source>
</evidence>
<keyword evidence="6" id="KW-0175">Coiled coil</keyword>
<sequence>MRALNSFSFPTLTIGRRLGGGFALITAILAVAVGSTLVIVSGLSTTVDRMTGLRMPVSISSSELEGRVLSTLASLRGYLLTGNDEMKVDFSNAWTELDKAALSFDAQAVRFSNPDNQKRWTEAKDILREFKDVHEQILHIAFTDDALPATKLLSELATPRLTTMLSQITTMMDEEEKLEASYDRKRVLKAMADVRGNLTAAAAHLRTFLLTGDDAPKADFRQSFNRFSNAYTSLEGQRGSFSSMQERAFAAFSIAHSEFPAITERIISAREAADWNRPTYLLATEAAPRAEKILDLMIGARDTNGARVGGIKGNQQRMLVEDSADVATGMTFLNTVQWFLLIAGLVGAAAVTFLTTRSIVPPIQNMTETMNTLSKGETSIEIPHRNRQDEIGSMAAAVQIFKENLTRTRELEEEAVAQKAAAEEERKRAVLELADNFEQAIGSVVQAVSDAATELHAAAQTLSASSEQTSAQSTVVAAASEQASTNVRGVAAASEQLSGSVREISRQVDQSTRISEKAAEEARRTDAQVAELSDGAVKIGTIVELINNIARQTNLLALNATIEAARAGEAGKGFSVVAQEVKALAEQTTKATAEIASQINSLQTSTEHAASSIVVISKTVEEMNGIASAIAAAVTEQSAATDEITRNVHEAANGTTEVTANITGVHQAAESSSVASSQVLAAADDLSQQSEQLRSEVSRFLATVRAA</sequence>
<dbReference type="PANTHER" id="PTHR32089">
    <property type="entry name" value="METHYL-ACCEPTING CHEMOTAXIS PROTEIN MCPB"/>
    <property type="match status" value="1"/>
</dbReference>
<dbReference type="Pfam" id="PF00015">
    <property type="entry name" value="MCPsignal"/>
    <property type="match status" value="1"/>
</dbReference>
<dbReference type="InterPro" id="IPR004089">
    <property type="entry name" value="MCPsignal_dom"/>
</dbReference>
<evidence type="ECO:0000256" key="6">
    <source>
        <dbReference type="SAM" id="Coils"/>
    </source>
</evidence>
<dbReference type="SMART" id="SM00283">
    <property type="entry name" value="MA"/>
    <property type="match status" value="1"/>
</dbReference>
<keyword evidence="3 5" id="KW-0807">Transducer</keyword>
<proteinExistence type="inferred from homology"/>
<dbReference type="STRING" id="1029756.W911_14565"/>
<evidence type="ECO:0000313" key="11">
    <source>
        <dbReference type="EMBL" id="AHB49351.1"/>
    </source>
</evidence>
<evidence type="ECO:0000256" key="5">
    <source>
        <dbReference type="PROSITE-ProRule" id="PRU00284"/>
    </source>
</evidence>
<dbReference type="InterPro" id="IPR000727">
    <property type="entry name" value="T_SNARE_dom"/>
</dbReference>
<dbReference type="HOGENOM" id="CLU_000445_107_27_5"/>
<evidence type="ECO:0000313" key="12">
    <source>
        <dbReference type="Proteomes" id="UP000018542"/>
    </source>
</evidence>
<evidence type="ECO:0000256" key="7">
    <source>
        <dbReference type="SAM" id="Phobius"/>
    </source>
</evidence>
<comment type="subcellular location">
    <subcellularLocation>
        <location evidence="1">Cell inner membrane</location>
        <topology evidence="1">Multi-pass membrane protein</topology>
    </subcellularLocation>
</comment>
<dbReference type="PATRIC" id="fig|1029756.8.peg.3035"/>
<evidence type="ECO:0000256" key="2">
    <source>
        <dbReference type="ARBA" id="ARBA00022519"/>
    </source>
</evidence>
<dbReference type="PROSITE" id="PS50192">
    <property type="entry name" value="T_SNARE"/>
    <property type="match status" value="1"/>
</dbReference>
<dbReference type="KEGG" id="hni:W911_14565"/>
<keyword evidence="7" id="KW-1133">Transmembrane helix</keyword>